<gene>
    <name evidence="2" type="ORF">DKM44_13905</name>
</gene>
<reference evidence="2 3" key="1">
    <citation type="submission" date="2018-05" db="EMBL/GenBank/DDBJ databases">
        <title>Complete Genome Sequence of Deinococcus sp. strain 17bor-2.</title>
        <authorList>
            <person name="Srinivasan S."/>
        </authorList>
    </citation>
    <scope>NUCLEOTIDE SEQUENCE [LARGE SCALE GENOMIC DNA]</scope>
    <source>
        <strain evidence="2 3">17bor-2</strain>
    </source>
</reference>
<dbReference type="OrthoDB" id="9795206at2"/>
<dbReference type="Pfam" id="PF13302">
    <property type="entry name" value="Acetyltransf_3"/>
    <property type="match status" value="1"/>
</dbReference>
<organism evidence="2 3">
    <name type="scientific">Deinococcus irradiatisoli</name>
    <dbReference type="NCBI Taxonomy" id="2202254"/>
    <lineage>
        <taxon>Bacteria</taxon>
        <taxon>Thermotogati</taxon>
        <taxon>Deinococcota</taxon>
        <taxon>Deinococci</taxon>
        <taxon>Deinococcales</taxon>
        <taxon>Deinococcaceae</taxon>
        <taxon>Deinococcus</taxon>
    </lineage>
</organism>
<dbReference type="PANTHER" id="PTHR43415:SF4">
    <property type="entry name" value="N-ACETYLTRANSFERASE DOMAIN-CONTAINING PROTEIN"/>
    <property type="match status" value="1"/>
</dbReference>
<dbReference type="InterPro" id="IPR016181">
    <property type="entry name" value="Acyl_CoA_acyltransferase"/>
</dbReference>
<dbReference type="GO" id="GO:0016747">
    <property type="term" value="F:acyltransferase activity, transferring groups other than amino-acyl groups"/>
    <property type="evidence" value="ECO:0007669"/>
    <property type="project" value="InterPro"/>
</dbReference>
<dbReference type="SUPFAM" id="SSF55729">
    <property type="entry name" value="Acyl-CoA N-acyltransferases (Nat)"/>
    <property type="match status" value="1"/>
</dbReference>
<dbReference type="AlphaFoldDB" id="A0A2Z3JN21"/>
<dbReference type="Proteomes" id="UP000245368">
    <property type="component" value="Chromosome"/>
</dbReference>
<dbReference type="RefSeq" id="WP_109827915.1">
    <property type="nucleotide sequence ID" value="NZ_CP029494.1"/>
</dbReference>
<evidence type="ECO:0000313" key="3">
    <source>
        <dbReference type="Proteomes" id="UP000245368"/>
    </source>
</evidence>
<evidence type="ECO:0000259" key="1">
    <source>
        <dbReference type="PROSITE" id="PS51186"/>
    </source>
</evidence>
<dbReference type="InterPro" id="IPR000182">
    <property type="entry name" value="GNAT_dom"/>
</dbReference>
<dbReference type="KEGG" id="dez:DKM44_13905"/>
<dbReference type="PANTHER" id="PTHR43415">
    <property type="entry name" value="SPERMIDINE N(1)-ACETYLTRANSFERASE"/>
    <property type="match status" value="1"/>
</dbReference>
<dbReference type="EMBL" id="CP029494">
    <property type="protein sequence ID" value="AWN24189.1"/>
    <property type="molecule type" value="Genomic_DNA"/>
</dbReference>
<protein>
    <submittedName>
        <fullName evidence="2">GNAT family N-acetyltransferase</fullName>
    </submittedName>
</protein>
<proteinExistence type="predicted"/>
<dbReference type="PROSITE" id="PS51186">
    <property type="entry name" value="GNAT"/>
    <property type="match status" value="1"/>
</dbReference>
<feature type="domain" description="N-acetyltransferase" evidence="1">
    <location>
        <begin position="9"/>
        <end position="171"/>
    </location>
</feature>
<sequence length="187" mass="21196">MAELASPELTLRPQTARDALQLALWLTDPAAEWRQWDAPYLHGEQLSEGDLDAEEVEEAEESPHERLICLGGAPIGLVTRHPEPPRSGGWWELGILIYDPHYWSGGLGTRALRQWTTLTFEETGAHVLTLTTWSGNARMLRAGARAGYRECARVRQARLWRGERYDSVRLDLLRSEWAQAPSEPKNE</sequence>
<name>A0A2Z3JN21_9DEIO</name>
<dbReference type="Gene3D" id="3.40.630.30">
    <property type="match status" value="1"/>
</dbReference>
<keyword evidence="3" id="KW-1185">Reference proteome</keyword>
<evidence type="ECO:0000313" key="2">
    <source>
        <dbReference type="EMBL" id="AWN24189.1"/>
    </source>
</evidence>
<accession>A0A2Z3JN21</accession>
<keyword evidence="2" id="KW-0808">Transferase</keyword>